<accession>A0AAW2NNQ7</accession>
<dbReference type="PANTHER" id="PTHR11926:SF774">
    <property type="entry name" value="UDP-GLYCOSYLTRANSFERASE 85A1-RELATED"/>
    <property type="match status" value="1"/>
</dbReference>
<dbReference type="InterPro" id="IPR035595">
    <property type="entry name" value="UDP_glycos_trans_CS"/>
</dbReference>
<dbReference type="SUPFAM" id="SSF53756">
    <property type="entry name" value="UDP-Glycosyltransferase/glycogen phosphorylase"/>
    <property type="match status" value="1"/>
</dbReference>
<gene>
    <name evidence="6" type="ORF">Sradi_4296500</name>
</gene>
<dbReference type="EMBL" id="JACGWJ010000019">
    <property type="protein sequence ID" value="KAL0344652.1"/>
    <property type="molecule type" value="Genomic_DNA"/>
</dbReference>
<reference evidence="6" key="2">
    <citation type="journal article" date="2024" name="Plant">
        <title>Genomic evolution and insights into agronomic trait innovations of Sesamum species.</title>
        <authorList>
            <person name="Miao H."/>
            <person name="Wang L."/>
            <person name="Qu L."/>
            <person name="Liu H."/>
            <person name="Sun Y."/>
            <person name="Le M."/>
            <person name="Wang Q."/>
            <person name="Wei S."/>
            <person name="Zheng Y."/>
            <person name="Lin W."/>
            <person name="Duan Y."/>
            <person name="Cao H."/>
            <person name="Xiong S."/>
            <person name="Wang X."/>
            <person name="Wei L."/>
            <person name="Li C."/>
            <person name="Ma Q."/>
            <person name="Ju M."/>
            <person name="Zhao R."/>
            <person name="Li G."/>
            <person name="Mu C."/>
            <person name="Tian Q."/>
            <person name="Mei H."/>
            <person name="Zhang T."/>
            <person name="Gao T."/>
            <person name="Zhang H."/>
        </authorList>
    </citation>
    <scope>NUCLEOTIDE SEQUENCE</scope>
    <source>
        <strain evidence="6">G02</strain>
    </source>
</reference>
<dbReference type="GO" id="GO:0080044">
    <property type="term" value="F:quercetin 7-O-glucosyltransferase activity"/>
    <property type="evidence" value="ECO:0007669"/>
    <property type="project" value="TreeGrafter"/>
</dbReference>
<dbReference type="AlphaFoldDB" id="A0AAW2NNQ7"/>
<dbReference type="PROSITE" id="PS00375">
    <property type="entry name" value="UDPGT"/>
    <property type="match status" value="1"/>
</dbReference>
<comment type="similarity">
    <text evidence="1 4">Belongs to the UDP-glycosyltransferase family.</text>
</comment>
<dbReference type="EC" id="2.4.1.-" evidence="5"/>
<sequence>MLYLLDSAICLPPRAKIYSPVSSTDPKCSIDILNISGAIKLASNGFTITFINTESIHHQISKAKGRPVDQDLFSEARKSGLDIRYATVTDGFPVGFDRSLNHDEFFEGILHVFSAHVDEIVGNLVREDATINSIIVDTFYVWGSVIADKYDLVNISFFTEPALVLTLYYHVDLLRKNGHFASSENRTDAIDYIPGVKSIMPSDLMSYFQDKDDISTTVHKILYKCFEDVKRADFIICNTIQEFEEETISALHQYQPFYSIGPIFAPGFTKSCISTSLWSESDCTQWLNTKPHGSVLYVSFGSYAHTTKHEIDEVANGLLLSGVDFIWVLRPDIVSSDETDILPVGFEDRVKGRGLVVPWCCQVEVISHWAVGGFLTHCGWNSILESIRSGVPLICYPLLTDQFTNRKLVVDDLKIGIDLYDKKSALSKEGVSEKINYLMGGKKSKEIREQVKKVRKMLEDAMAMNGSSVANFNRFVKDLKTKIAEIKNN</sequence>
<keyword evidence="2 4" id="KW-0328">Glycosyltransferase</keyword>
<keyword evidence="3 4" id="KW-0808">Transferase</keyword>
<organism evidence="6">
    <name type="scientific">Sesamum radiatum</name>
    <name type="common">Black benniseed</name>
    <dbReference type="NCBI Taxonomy" id="300843"/>
    <lineage>
        <taxon>Eukaryota</taxon>
        <taxon>Viridiplantae</taxon>
        <taxon>Streptophyta</taxon>
        <taxon>Embryophyta</taxon>
        <taxon>Tracheophyta</taxon>
        <taxon>Spermatophyta</taxon>
        <taxon>Magnoliopsida</taxon>
        <taxon>eudicotyledons</taxon>
        <taxon>Gunneridae</taxon>
        <taxon>Pentapetalae</taxon>
        <taxon>asterids</taxon>
        <taxon>lamiids</taxon>
        <taxon>Lamiales</taxon>
        <taxon>Pedaliaceae</taxon>
        <taxon>Sesamum</taxon>
    </lineage>
</organism>
<comment type="caution">
    <text evidence="6">The sequence shown here is derived from an EMBL/GenBank/DDBJ whole genome shotgun (WGS) entry which is preliminary data.</text>
</comment>
<proteinExistence type="inferred from homology"/>
<evidence type="ECO:0000256" key="4">
    <source>
        <dbReference type="RuleBase" id="RU003718"/>
    </source>
</evidence>
<reference evidence="6" key="1">
    <citation type="submission" date="2020-06" db="EMBL/GenBank/DDBJ databases">
        <authorList>
            <person name="Li T."/>
            <person name="Hu X."/>
            <person name="Zhang T."/>
            <person name="Song X."/>
            <person name="Zhang H."/>
            <person name="Dai N."/>
            <person name="Sheng W."/>
            <person name="Hou X."/>
            <person name="Wei L."/>
        </authorList>
    </citation>
    <scope>NUCLEOTIDE SEQUENCE</scope>
    <source>
        <strain evidence="6">G02</strain>
        <tissue evidence="6">Leaf</tissue>
    </source>
</reference>
<evidence type="ECO:0000256" key="3">
    <source>
        <dbReference type="ARBA" id="ARBA00022679"/>
    </source>
</evidence>
<dbReference type="InterPro" id="IPR002213">
    <property type="entry name" value="UDP_glucos_trans"/>
</dbReference>
<dbReference type="PANTHER" id="PTHR11926">
    <property type="entry name" value="GLUCOSYL/GLUCURONOSYL TRANSFERASES"/>
    <property type="match status" value="1"/>
</dbReference>
<dbReference type="GO" id="GO:0080043">
    <property type="term" value="F:quercetin 3-O-glucosyltransferase activity"/>
    <property type="evidence" value="ECO:0007669"/>
    <property type="project" value="TreeGrafter"/>
</dbReference>
<dbReference type="Pfam" id="PF00201">
    <property type="entry name" value="UDPGT"/>
    <property type="match status" value="1"/>
</dbReference>
<dbReference type="CDD" id="cd03784">
    <property type="entry name" value="GT1_Gtf-like"/>
    <property type="match status" value="1"/>
</dbReference>
<evidence type="ECO:0000313" key="6">
    <source>
        <dbReference type="EMBL" id="KAL0344652.1"/>
    </source>
</evidence>
<name>A0AAW2NNQ7_SESRA</name>
<evidence type="ECO:0000256" key="1">
    <source>
        <dbReference type="ARBA" id="ARBA00009995"/>
    </source>
</evidence>
<dbReference type="Gene3D" id="3.40.50.2000">
    <property type="entry name" value="Glycogen Phosphorylase B"/>
    <property type="match status" value="2"/>
</dbReference>
<evidence type="ECO:0000256" key="2">
    <source>
        <dbReference type="ARBA" id="ARBA00022676"/>
    </source>
</evidence>
<dbReference type="FunFam" id="3.40.50.2000:FF:000078">
    <property type="entry name" value="Glycosyltransferase"/>
    <property type="match status" value="1"/>
</dbReference>
<evidence type="ECO:0000256" key="5">
    <source>
        <dbReference type="RuleBase" id="RU362057"/>
    </source>
</evidence>
<protein>
    <recommendedName>
        <fullName evidence="5">Glycosyltransferase</fullName>
        <ecNumber evidence="5">2.4.1.-</ecNumber>
    </recommendedName>
</protein>